<dbReference type="InterPro" id="IPR029058">
    <property type="entry name" value="AB_hydrolase_fold"/>
</dbReference>
<keyword evidence="3" id="KW-1185">Reference proteome</keyword>
<reference evidence="3" key="1">
    <citation type="submission" date="2017-10" db="EMBL/GenBank/DDBJ databases">
        <authorList>
            <person name="Gaisin V.A."/>
            <person name="Rysina M.S."/>
            <person name="Grouzdev D.S."/>
        </authorList>
    </citation>
    <scope>NUCLEOTIDE SEQUENCE [LARGE SCALE GENOMIC DNA]</scope>
    <source>
        <strain evidence="3">V1</strain>
    </source>
</reference>
<dbReference type="InterPro" id="IPR000073">
    <property type="entry name" value="AB_hydrolase_1"/>
</dbReference>
<name>A0A317T9I1_9CHLB</name>
<dbReference type="RefSeq" id="WP_110021886.1">
    <property type="nucleotide sequence ID" value="NZ_PDNZ01000001.1"/>
</dbReference>
<gene>
    <name evidence="2" type="ORF">CR164_00065</name>
</gene>
<evidence type="ECO:0000313" key="3">
    <source>
        <dbReference type="Proteomes" id="UP000246278"/>
    </source>
</evidence>
<comment type="caution">
    <text evidence="2">The sequence shown here is derived from an EMBL/GenBank/DDBJ whole genome shotgun (WGS) entry which is preliminary data.</text>
</comment>
<dbReference type="EMBL" id="PDNZ01000001">
    <property type="protein sequence ID" value="PWW83000.1"/>
    <property type="molecule type" value="Genomic_DNA"/>
</dbReference>
<protein>
    <submittedName>
        <fullName evidence="2">Lipase</fullName>
    </submittedName>
</protein>
<dbReference type="Gene3D" id="3.40.50.1820">
    <property type="entry name" value="alpha/beta hydrolase"/>
    <property type="match status" value="1"/>
</dbReference>
<dbReference type="SUPFAM" id="SSF53474">
    <property type="entry name" value="alpha/beta-Hydrolases"/>
    <property type="match status" value="1"/>
</dbReference>
<dbReference type="AlphaFoldDB" id="A0A317T9I1"/>
<proteinExistence type="predicted"/>
<dbReference type="Proteomes" id="UP000246278">
    <property type="component" value="Unassembled WGS sequence"/>
</dbReference>
<dbReference type="PANTHER" id="PTHR47909">
    <property type="entry name" value="ALPHA/BETA-HYDROLASES SUPERFAMILY PROTEIN"/>
    <property type="match status" value="1"/>
</dbReference>
<dbReference type="OrthoDB" id="594349at2"/>
<sequence length="234" mass="26111">MSQTSQNPVVILPGVLFWDNLYAGMKKALAAYVPEEKIAVVPVNILDWIGFPPSPEQSTNRVMAALDRTVASVQQRYPDEKITIVAHSGGGTVALVYLLERPFQGDVYKRSSSVGKLITLGTPFQTTEYYARIKTDFIRKHLSPGFFDRCKIVSVVSDRYTGSLEKGIVERMCYMFYKNVSEQGNIAGDGIVPVKSCFLKGAKNVTISGIEHLPTPHTTWYGTKEGIEQWVQWL</sequence>
<evidence type="ECO:0000259" key="1">
    <source>
        <dbReference type="Pfam" id="PF00561"/>
    </source>
</evidence>
<dbReference type="PANTHER" id="PTHR47909:SF2">
    <property type="entry name" value="GPI INOSITOL-DEACYLASE"/>
    <property type="match status" value="1"/>
</dbReference>
<dbReference type="Pfam" id="PF00561">
    <property type="entry name" value="Abhydrolase_1"/>
    <property type="match status" value="1"/>
</dbReference>
<organism evidence="2 3">
    <name type="scientific">Prosthecochloris marina</name>
    <dbReference type="NCBI Taxonomy" id="2017681"/>
    <lineage>
        <taxon>Bacteria</taxon>
        <taxon>Pseudomonadati</taxon>
        <taxon>Chlorobiota</taxon>
        <taxon>Chlorobiia</taxon>
        <taxon>Chlorobiales</taxon>
        <taxon>Chlorobiaceae</taxon>
        <taxon>Prosthecochloris</taxon>
    </lineage>
</organism>
<accession>A0A317T9I1</accession>
<evidence type="ECO:0000313" key="2">
    <source>
        <dbReference type="EMBL" id="PWW83000.1"/>
    </source>
</evidence>
<feature type="domain" description="AB hydrolase-1" evidence="1">
    <location>
        <begin position="7"/>
        <end position="125"/>
    </location>
</feature>